<keyword evidence="1" id="KW-1133">Transmembrane helix</keyword>
<dbReference type="STRING" id="1618337.UT28_C0001G0996"/>
<proteinExistence type="predicted"/>
<reference evidence="3 4" key="1">
    <citation type="journal article" date="2015" name="Nature">
        <title>rRNA introns, odd ribosomes, and small enigmatic genomes across a large radiation of phyla.</title>
        <authorList>
            <person name="Brown C.T."/>
            <person name="Hug L.A."/>
            <person name="Thomas B.C."/>
            <person name="Sharon I."/>
            <person name="Castelle C.J."/>
            <person name="Singh A."/>
            <person name="Wilkins M.J."/>
            <person name="Williams K.H."/>
            <person name="Banfield J.F."/>
        </authorList>
    </citation>
    <scope>NUCLEOTIDE SEQUENCE [LARGE SCALE GENOMIC DNA]</scope>
</reference>
<keyword evidence="1" id="KW-0812">Transmembrane</keyword>
<evidence type="ECO:0000313" key="3">
    <source>
        <dbReference type="EMBL" id="AKM82770.1"/>
    </source>
</evidence>
<evidence type="ECO:0000256" key="1">
    <source>
        <dbReference type="SAM" id="Phobius"/>
    </source>
</evidence>
<dbReference type="EMBL" id="CP011213">
    <property type="protein sequence ID" value="AKM82770.1"/>
    <property type="molecule type" value="Genomic_DNA"/>
</dbReference>
<gene>
    <name evidence="3" type="ORF">UT28_C0001G0996</name>
</gene>
<dbReference type="Pfam" id="PF08308">
    <property type="entry name" value="PEGA"/>
    <property type="match status" value="1"/>
</dbReference>
<protein>
    <recommendedName>
        <fullName evidence="2">PEGA domain-containing protein</fullName>
    </recommendedName>
</protein>
<feature type="transmembrane region" description="Helical" evidence="1">
    <location>
        <begin position="12"/>
        <end position="33"/>
    </location>
</feature>
<accession>A0A0G4B5E1</accession>
<dbReference type="KEGG" id="bbgw:UT28_C0001G0996"/>
<name>A0A0G4B5E1_9BACT</name>
<sequence>MKKVGRKQFYFGIFWIVLVASFIFFASLLVLVANGYHLNYKNFKVEKTGMIVIYGSTEPVKVTINGKEKTVTLPAKFPQLFPGSYSVKIEKEGFFSYQKSFQLNGGQAVMVNDINLIKQNIKPKEIVSDIKTINKIKSDNIVDTTQFAIIKNELWQNDKLITRFSQEIISAVYDSSASQFLVQLSDGIHVIFPDGSNDNLIIKFDSIEPIIMSINSNTLSYILKDKVYQAQIR</sequence>
<feature type="domain" description="PEGA" evidence="2">
    <location>
        <begin position="49"/>
        <end position="112"/>
    </location>
</feature>
<dbReference type="Proteomes" id="UP000035648">
    <property type="component" value="Chromosome"/>
</dbReference>
<dbReference type="AlphaFoldDB" id="A0A0G4B5E1"/>
<evidence type="ECO:0000259" key="2">
    <source>
        <dbReference type="Pfam" id="PF08308"/>
    </source>
</evidence>
<organism evidence="3 4">
    <name type="scientific">Berkelbacteria bacterium GW2011_GWE1_39_12</name>
    <dbReference type="NCBI Taxonomy" id="1618337"/>
    <lineage>
        <taxon>Bacteria</taxon>
        <taxon>Candidatus Berkelbacteria</taxon>
    </lineage>
</organism>
<keyword evidence="1" id="KW-0472">Membrane</keyword>
<dbReference type="InterPro" id="IPR013229">
    <property type="entry name" value="PEGA"/>
</dbReference>
<evidence type="ECO:0000313" key="4">
    <source>
        <dbReference type="Proteomes" id="UP000035648"/>
    </source>
</evidence>